<proteinExistence type="predicted"/>
<dbReference type="Proteomes" id="UP001345963">
    <property type="component" value="Unassembled WGS sequence"/>
</dbReference>
<sequence length="114" mass="13113">MRNCLDWFVNVQLPAISASFRSSDWARLKGNSLLLHLRKNRTLSALYVSPDPVQYICLYPAFVRPPKSFCQRSDRSWLLYCQICAEMLPKIENSATKMGSFKPSAFFLRVSCKS</sequence>
<dbReference type="EMBL" id="JAHUTI010066491">
    <property type="protein sequence ID" value="MED6253417.1"/>
    <property type="molecule type" value="Genomic_DNA"/>
</dbReference>
<name>A0ABU7BSJ6_9TELE</name>
<gene>
    <name evidence="1" type="ORF">ATANTOWER_029169</name>
</gene>
<evidence type="ECO:0000313" key="1">
    <source>
        <dbReference type="EMBL" id="MED6253417.1"/>
    </source>
</evidence>
<keyword evidence="2" id="KW-1185">Reference proteome</keyword>
<evidence type="ECO:0000313" key="2">
    <source>
        <dbReference type="Proteomes" id="UP001345963"/>
    </source>
</evidence>
<reference evidence="1 2" key="1">
    <citation type="submission" date="2021-07" db="EMBL/GenBank/DDBJ databases">
        <authorList>
            <person name="Palmer J.M."/>
        </authorList>
    </citation>
    <scope>NUCLEOTIDE SEQUENCE [LARGE SCALE GENOMIC DNA]</scope>
    <source>
        <strain evidence="1 2">AT_MEX2019</strain>
        <tissue evidence="1">Muscle</tissue>
    </source>
</reference>
<comment type="caution">
    <text evidence="1">The sequence shown here is derived from an EMBL/GenBank/DDBJ whole genome shotgun (WGS) entry which is preliminary data.</text>
</comment>
<protein>
    <submittedName>
        <fullName evidence="1">Uncharacterized protein</fullName>
    </submittedName>
</protein>
<accession>A0ABU7BSJ6</accession>
<organism evidence="1 2">
    <name type="scientific">Ataeniobius toweri</name>
    <dbReference type="NCBI Taxonomy" id="208326"/>
    <lineage>
        <taxon>Eukaryota</taxon>
        <taxon>Metazoa</taxon>
        <taxon>Chordata</taxon>
        <taxon>Craniata</taxon>
        <taxon>Vertebrata</taxon>
        <taxon>Euteleostomi</taxon>
        <taxon>Actinopterygii</taxon>
        <taxon>Neopterygii</taxon>
        <taxon>Teleostei</taxon>
        <taxon>Neoteleostei</taxon>
        <taxon>Acanthomorphata</taxon>
        <taxon>Ovalentaria</taxon>
        <taxon>Atherinomorphae</taxon>
        <taxon>Cyprinodontiformes</taxon>
        <taxon>Goodeidae</taxon>
        <taxon>Ataeniobius</taxon>
    </lineage>
</organism>